<dbReference type="GO" id="GO:0005096">
    <property type="term" value="F:GTPase activator activity"/>
    <property type="evidence" value="ECO:0007669"/>
    <property type="project" value="UniProtKB-KW"/>
</dbReference>
<keyword evidence="8" id="KW-1185">Reference proteome</keyword>
<feature type="region of interest" description="Disordered" evidence="6">
    <location>
        <begin position="155"/>
        <end position="192"/>
    </location>
</feature>
<evidence type="ECO:0000256" key="3">
    <source>
        <dbReference type="ARBA" id="ARBA00022771"/>
    </source>
</evidence>
<dbReference type="SUPFAM" id="SSF57863">
    <property type="entry name" value="ArfGap/RecO-like zinc finger"/>
    <property type="match status" value="1"/>
</dbReference>
<dbReference type="GO" id="GO:0005737">
    <property type="term" value="C:cytoplasm"/>
    <property type="evidence" value="ECO:0007669"/>
    <property type="project" value="TreeGrafter"/>
</dbReference>
<name>A0AAF3FIW9_9BILA</name>
<evidence type="ECO:0000256" key="1">
    <source>
        <dbReference type="ARBA" id="ARBA00022468"/>
    </source>
</evidence>
<dbReference type="Gene3D" id="1.10.220.150">
    <property type="entry name" value="Arf GTPase activating protein"/>
    <property type="match status" value="1"/>
</dbReference>
<evidence type="ECO:0000256" key="6">
    <source>
        <dbReference type="SAM" id="MobiDB-lite"/>
    </source>
</evidence>
<feature type="region of interest" description="Disordered" evidence="6">
    <location>
        <begin position="392"/>
        <end position="432"/>
    </location>
</feature>
<organism evidence="8 9">
    <name type="scientific">Mesorhabditis belari</name>
    <dbReference type="NCBI Taxonomy" id="2138241"/>
    <lineage>
        <taxon>Eukaryota</taxon>
        <taxon>Metazoa</taxon>
        <taxon>Ecdysozoa</taxon>
        <taxon>Nematoda</taxon>
        <taxon>Chromadorea</taxon>
        <taxon>Rhabditida</taxon>
        <taxon>Rhabditina</taxon>
        <taxon>Rhabditomorpha</taxon>
        <taxon>Rhabditoidea</taxon>
        <taxon>Rhabditidae</taxon>
        <taxon>Mesorhabditinae</taxon>
        <taxon>Mesorhabditis</taxon>
    </lineage>
</organism>
<evidence type="ECO:0000256" key="4">
    <source>
        <dbReference type="ARBA" id="ARBA00022833"/>
    </source>
</evidence>
<dbReference type="InterPro" id="IPR038508">
    <property type="entry name" value="ArfGAP_dom_sf"/>
</dbReference>
<keyword evidence="1" id="KW-0343">GTPase activation</keyword>
<dbReference type="InterPro" id="IPR037278">
    <property type="entry name" value="ARFGAP/RecO"/>
</dbReference>
<dbReference type="GO" id="GO:0008270">
    <property type="term" value="F:zinc ion binding"/>
    <property type="evidence" value="ECO:0007669"/>
    <property type="project" value="UniProtKB-KW"/>
</dbReference>
<keyword evidence="3 5" id="KW-0863">Zinc-finger</keyword>
<proteinExistence type="predicted"/>
<keyword evidence="2" id="KW-0479">Metal-binding</keyword>
<feature type="compositionally biased region" description="Polar residues" evidence="6">
    <location>
        <begin position="400"/>
        <end position="432"/>
    </location>
</feature>
<protein>
    <submittedName>
        <fullName evidence="9">Arf-GAP domain-containing protein</fullName>
    </submittedName>
</protein>
<evidence type="ECO:0000313" key="8">
    <source>
        <dbReference type="Proteomes" id="UP000887575"/>
    </source>
</evidence>
<reference evidence="9" key="1">
    <citation type="submission" date="2024-02" db="UniProtKB">
        <authorList>
            <consortium name="WormBaseParasite"/>
        </authorList>
    </citation>
    <scope>IDENTIFICATION</scope>
</reference>
<sequence length="432" mass="47013">MPPRTAADKKKAEQDWLQNLVVDLLREEENKFCADCEAKQPRWASWNLGIFICIKCAAVHRNLGVHISRVKSVTLDTWTPEQVQHMRQIGNAVAKAAYEADLPENFRRPTTDQSVEAFIRGKYEHKRYMDKNWKPPVIDVSQLPKLGEKMERRMPKIEIHSQAPSQRESRIEPIGGHKQQPQVTSNNSSQLLDFSSSSTATNLGSLLDFSDSSTTTVAKSDSQDLDDIFGSMVSAPPPVSSQPVQQPTHQPIHQPSPSPQIPQSEHVITQDNASTISLAGDLSGLSLNSEPPKKSNSDILALFATTPQKPLVTKSTSNLTHQPQGDFGVFGGAAQGGNWFPTFGGQPQPHSIAGTPHGTQPHMAFQQGIIPPGLNTPQFSGNQATTFAAASPFATPNNSMDSFSAFSSPPAQHSTAPPSNSTAQMNLDQLFS</sequence>
<dbReference type="WBParaSite" id="MBELARI_LOCUS6763">
    <property type="protein sequence ID" value="MBELARI_LOCUS6763"/>
    <property type="gene ID" value="MBELARI_LOCUS6763"/>
</dbReference>
<dbReference type="PROSITE" id="PS50115">
    <property type="entry name" value="ARFGAP"/>
    <property type="match status" value="1"/>
</dbReference>
<dbReference type="Pfam" id="PF01412">
    <property type="entry name" value="ArfGap"/>
    <property type="match status" value="1"/>
</dbReference>
<dbReference type="SMART" id="SM00105">
    <property type="entry name" value="ArfGap"/>
    <property type="match status" value="1"/>
</dbReference>
<dbReference type="PANTHER" id="PTHR45705">
    <property type="entry name" value="FI20236P1"/>
    <property type="match status" value="1"/>
</dbReference>
<evidence type="ECO:0000256" key="2">
    <source>
        <dbReference type="ARBA" id="ARBA00022723"/>
    </source>
</evidence>
<dbReference type="Proteomes" id="UP000887575">
    <property type="component" value="Unassembled WGS sequence"/>
</dbReference>
<dbReference type="PRINTS" id="PR00405">
    <property type="entry name" value="REVINTRACTNG"/>
</dbReference>
<dbReference type="InterPro" id="IPR044732">
    <property type="entry name" value="ArfGAP_SMAP1-like"/>
</dbReference>
<keyword evidence="4" id="KW-0862">Zinc</keyword>
<feature type="domain" description="Arf-GAP" evidence="7">
    <location>
        <begin position="19"/>
        <end position="136"/>
    </location>
</feature>
<dbReference type="InterPro" id="IPR051718">
    <property type="entry name" value="ARF_GTPase-activating"/>
</dbReference>
<accession>A0AAF3FIW9</accession>
<evidence type="ECO:0000313" key="9">
    <source>
        <dbReference type="WBParaSite" id="MBELARI_LOCUS6763"/>
    </source>
</evidence>
<dbReference type="InterPro" id="IPR001164">
    <property type="entry name" value="ArfGAP_dom"/>
</dbReference>
<feature type="region of interest" description="Disordered" evidence="6">
    <location>
        <begin position="227"/>
        <end position="265"/>
    </location>
</feature>
<dbReference type="FunFam" id="1.10.220.150:FF:000009">
    <property type="entry name" value="stromal membrane-associated protein 1 isoform X1"/>
    <property type="match status" value="1"/>
</dbReference>
<dbReference type="PANTHER" id="PTHR45705:SF1">
    <property type="entry name" value="FI20236P1"/>
    <property type="match status" value="1"/>
</dbReference>
<evidence type="ECO:0000256" key="5">
    <source>
        <dbReference type="PROSITE-ProRule" id="PRU00288"/>
    </source>
</evidence>
<dbReference type="CDD" id="cd08839">
    <property type="entry name" value="ArfGap_SMAP"/>
    <property type="match status" value="1"/>
</dbReference>
<dbReference type="AlphaFoldDB" id="A0AAF3FIW9"/>
<evidence type="ECO:0000259" key="7">
    <source>
        <dbReference type="PROSITE" id="PS50115"/>
    </source>
</evidence>
<feature type="compositionally biased region" description="Low complexity" evidence="6">
    <location>
        <begin position="241"/>
        <end position="253"/>
    </location>
</feature>